<keyword evidence="2" id="KW-1185">Reference proteome</keyword>
<dbReference type="Proteomes" id="UP000821845">
    <property type="component" value="Chromosome 11"/>
</dbReference>
<evidence type="ECO:0000313" key="2">
    <source>
        <dbReference type="Proteomes" id="UP000821845"/>
    </source>
</evidence>
<gene>
    <name evidence="1" type="ORF">HPB50_023665</name>
</gene>
<proteinExistence type="predicted"/>
<organism evidence="1 2">
    <name type="scientific">Hyalomma asiaticum</name>
    <name type="common">Tick</name>
    <dbReference type="NCBI Taxonomy" id="266040"/>
    <lineage>
        <taxon>Eukaryota</taxon>
        <taxon>Metazoa</taxon>
        <taxon>Ecdysozoa</taxon>
        <taxon>Arthropoda</taxon>
        <taxon>Chelicerata</taxon>
        <taxon>Arachnida</taxon>
        <taxon>Acari</taxon>
        <taxon>Parasitiformes</taxon>
        <taxon>Ixodida</taxon>
        <taxon>Ixodoidea</taxon>
        <taxon>Ixodidae</taxon>
        <taxon>Hyalomminae</taxon>
        <taxon>Hyalomma</taxon>
    </lineage>
</organism>
<evidence type="ECO:0000313" key="1">
    <source>
        <dbReference type="EMBL" id="KAH6941859.1"/>
    </source>
</evidence>
<reference evidence="1" key="1">
    <citation type="submission" date="2020-05" db="EMBL/GenBank/DDBJ databases">
        <title>Large-scale comparative analyses of tick genomes elucidate their genetic diversity and vector capacities.</title>
        <authorList>
            <person name="Jia N."/>
            <person name="Wang J."/>
            <person name="Shi W."/>
            <person name="Du L."/>
            <person name="Sun Y."/>
            <person name="Zhan W."/>
            <person name="Jiang J."/>
            <person name="Wang Q."/>
            <person name="Zhang B."/>
            <person name="Ji P."/>
            <person name="Sakyi L.B."/>
            <person name="Cui X."/>
            <person name="Yuan T."/>
            <person name="Jiang B."/>
            <person name="Yang W."/>
            <person name="Lam T.T.-Y."/>
            <person name="Chang Q."/>
            <person name="Ding S."/>
            <person name="Wang X."/>
            <person name="Zhu J."/>
            <person name="Ruan X."/>
            <person name="Zhao L."/>
            <person name="Wei J."/>
            <person name="Que T."/>
            <person name="Du C."/>
            <person name="Cheng J."/>
            <person name="Dai P."/>
            <person name="Han X."/>
            <person name="Huang E."/>
            <person name="Gao Y."/>
            <person name="Liu J."/>
            <person name="Shao H."/>
            <person name="Ye R."/>
            <person name="Li L."/>
            <person name="Wei W."/>
            <person name="Wang X."/>
            <person name="Wang C."/>
            <person name="Yang T."/>
            <person name="Huo Q."/>
            <person name="Li W."/>
            <person name="Guo W."/>
            <person name="Chen H."/>
            <person name="Zhou L."/>
            <person name="Ni X."/>
            <person name="Tian J."/>
            <person name="Zhou Y."/>
            <person name="Sheng Y."/>
            <person name="Liu T."/>
            <person name="Pan Y."/>
            <person name="Xia L."/>
            <person name="Li J."/>
            <person name="Zhao F."/>
            <person name="Cao W."/>
        </authorList>
    </citation>
    <scope>NUCLEOTIDE SEQUENCE</scope>
    <source>
        <strain evidence="1">Hyas-2018</strain>
    </source>
</reference>
<accession>A0ACB7TAG3</accession>
<protein>
    <submittedName>
        <fullName evidence="1">Uncharacterized protein</fullName>
    </submittedName>
</protein>
<dbReference type="EMBL" id="CM023491">
    <property type="protein sequence ID" value="KAH6941859.1"/>
    <property type="molecule type" value="Genomic_DNA"/>
</dbReference>
<sequence>MARRREPQKVYRAFLLAFNVLLMVMAGSIASVGLFAFSERRRPGPRASYMAKRTKRHRSEESLVQCDRCDRWLHLDETGFQDIEAASAASPFTCKPCVTVESLHARLRTAESDVASMHERQRKTEADMEVLRALVEQLQARLPMSMIPPEKESMDPNGQPVASGPELMHTTHPEGECGLSREKNAAETTQPVEEVTANEKRQHERTRTSDTHETEAEATTNHSVERGANGTKDRDSAAAQSQKAVQEPENDTIANPTREILVCGDKSIARIAAAMRYQLSGRAVRHSVFSNATAIGLRKRADRLVIFHAGAKDAVSDAQSTEALRVIRDLVIPSSPDLIVCSTTEVAERGKETGARAALLNVQMKELCDKSGATFLDLSKVTKANGGVESDGQYLSSEASYCVATQVVKLAQPFLGGRKQLKRDKRYSAGRHRTEPTISHALQGKPQTQLQQLTDEVSSQSTQYARAPNIEERLTPESTSARPLELHRPQHLPDRPDVMASPPPICHPVHRGGVLASRPPGPSSVPLTWGPHLGTAHPTMTPWQTLSPSFAVATPDVAVANPPMIPKLHRRHHRRRITTNVNVGFLNLHGARKAAKWAELYATLNMENISLYGVAETHLRELEEPPVDPEWQWAGCNRTGDCRKGGGVGVLWRNNAAWVPMKGPRDEHIWVTGSILGESVLFGVVYLTVASGPNDGNDKVLQCIVEDVKRWGADREVLLMGDFNGHIPATDGYLDYNGKLLLRCAEQLSLEIVNLRTDCEGCFTWCARSSCSTIDYALATAKLAARIAQVHIDEDGQFSLGSDHNRIRLSFSRGGSRTGRRSPPPRRGMYLPSKSVDRVAEDFENCPQRRKSHSYSEFVCALDAVMRTRMVQERRPGHRPQNSWWDREVHGSGVERTPPCESGTSEDRQRSRH</sequence>
<name>A0ACB7TAG3_HYAAI</name>
<comment type="caution">
    <text evidence="1">The sequence shown here is derived from an EMBL/GenBank/DDBJ whole genome shotgun (WGS) entry which is preliminary data.</text>
</comment>